<organism evidence="8 9">
    <name type="scientific">Diplodia intermedia</name>
    <dbReference type="NCBI Taxonomy" id="856260"/>
    <lineage>
        <taxon>Eukaryota</taxon>
        <taxon>Fungi</taxon>
        <taxon>Dikarya</taxon>
        <taxon>Ascomycota</taxon>
        <taxon>Pezizomycotina</taxon>
        <taxon>Dothideomycetes</taxon>
        <taxon>Dothideomycetes incertae sedis</taxon>
        <taxon>Botryosphaeriales</taxon>
        <taxon>Botryosphaeriaceae</taxon>
        <taxon>Diplodia</taxon>
    </lineage>
</organism>
<keyword evidence="4" id="KW-0732">Signal</keyword>
<name>A0ABR3TKY0_9PEZI</name>
<comment type="similarity">
    <text evidence="2">Belongs to the glycosyl hydrolase 76 family.</text>
</comment>
<keyword evidence="5" id="KW-0378">Hydrolase</keyword>
<proteinExistence type="inferred from homology"/>
<dbReference type="Gene3D" id="1.50.10.20">
    <property type="match status" value="1"/>
</dbReference>
<keyword evidence="9" id="KW-1185">Reference proteome</keyword>
<protein>
    <recommendedName>
        <fullName evidence="3">mannan endo-1,6-alpha-mannosidase</fullName>
        <ecNumber evidence="3">3.2.1.101</ecNumber>
    </recommendedName>
</protein>
<comment type="caution">
    <text evidence="8">The sequence shown here is derived from an EMBL/GenBank/DDBJ whole genome shotgun (WGS) entry which is preliminary data.</text>
</comment>
<evidence type="ECO:0000313" key="8">
    <source>
        <dbReference type="EMBL" id="KAL1640037.1"/>
    </source>
</evidence>
<evidence type="ECO:0000256" key="2">
    <source>
        <dbReference type="ARBA" id="ARBA00009699"/>
    </source>
</evidence>
<sequence>MTKTCGGGLCSQIYTRNHGYDVKETLAQGTFFLLATRLTCFTGSQTYVDWAAQAYGETKLIDERFAVLFAANATRNYSEVDSTEVSAPAAFIAYGCAILANIFQPTDPSCP</sequence>
<dbReference type="InterPro" id="IPR008928">
    <property type="entry name" value="6-hairpin_glycosidase_sf"/>
</dbReference>
<dbReference type="SUPFAM" id="SSF48208">
    <property type="entry name" value="Six-hairpin glycosidases"/>
    <property type="match status" value="1"/>
</dbReference>
<evidence type="ECO:0000313" key="9">
    <source>
        <dbReference type="Proteomes" id="UP001521184"/>
    </source>
</evidence>
<comment type="catalytic activity">
    <reaction evidence="1">
        <text>Random hydrolysis of (1-&gt;6)-alpha-D-mannosidic linkages in unbranched (1-&gt;6)-mannans.</text>
        <dbReference type="EC" id="3.2.1.101"/>
    </reaction>
</comment>
<dbReference type="Proteomes" id="UP001521184">
    <property type="component" value="Unassembled WGS sequence"/>
</dbReference>
<dbReference type="InterPro" id="IPR005198">
    <property type="entry name" value="Glyco_hydro_76"/>
</dbReference>
<dbReference type="InterPro" id="IPR014480">
    <property type="entry name" value="Mannan-1_6-alpha_mannosidase"/>
</dbReference>
<evidence type="ECO:0000256" key="1">
    <source>
        <dbReference type="ARBA" id="ARBA00001452"/>
    </source>
</evidence>
<accession>A0ABR3TKY0</accession>
<dbReference type="EC" id="3.2.1.101" evidence="3"/>
<dbReference type="PANTHER" id="PTHR12145">
    <property type="entry name" value="MANNAN ENDO-1,6-ALPHA-MANNOSIDASE DCW1"/>
    <property type="match status" value="1"/>
</dbReference>
<keyword evidence="7" id="KW-0326">Glycosidase</keyword>
<evidence type="ECO:0000256" key="3">
    <source>
        <dbReference type="ARBA" id="ARBA00012350"/>
    </source>
</evidence>
<evidence type="ECO:0000256" key="7">
    <source>
        <dbReference type="ARBA" id="ARBA00023295"/>
    </source>
</evidence>
<dbReference type="PANTHER" id="PTHR12145:SF38">
    <property type="entry name" value="MANNAN ENDO-1,6-ALPHA-MANNOSIDASE"/>
    <property type="match status" value="1"/>
</dbReference>
<evidence type="ECO:0000256" key="6">
    <source>
        <dbReference type="ARBA" id="ARBA00023180"/>
    </source>
</evidence>
<evidence type="ECO:0000256" key="5">
    <source>
        <dbReference type="ARBA" id="ARBA00022801"/>
    </source>
</evidence>
<gene>
    <name evidence="8" type="ORF">SLS58_007304</name>
</gene>
<reference evidence="8 9" key="1">
    <citation type="journal article" date="2023" name="Plant Dis.">
        <title>First Report of Diplodia intermedia Causing Canker and Dieback Diseases on Apple Trees in Canada.</title>
        <authorList>
            <person name="Ellouze W."/>
            <person name="Ilyukhin E."/>
            <person name="Sulman M."/>
            <person name="Ali S."/>
        </authorList>
    </citation>
    <scope>NUCLEOTIDE SEQUENCE [LARGE SCALE GENOMIC DNA]</scope>
    <source>
        <strain evidence="8 9">M45-28</strain>
    </source>
</reference>
<keyword evidence="6" id="KW-0325">Glycoprotein</keyword>
<dbReference type="Pfam" id="PF03663">
    <property type="entry name" value="Glyco_hydro_76"/>
    <property type="match status" value="1"/>
</dbReference>
<dbReference type="EMBL" id="JAKEKT020000055">
    <property type="protein sequence ID" value="KAL1640037.1"/>
    <property type="molecule type" value="Genomic_DNA"/>
</dbReference>
<evidence type="ECO:0000256" key="4">
    <source>
        <dbReference type="ARBA" id="ARBA00022729"/>
    </source>
</evidence>